<keyword evidence="6" id="KW-0788">Thiol protease</keyword>
<evidence type="ECO:0000259" key="10">
    <source>
        <dbReference type="Pfam" id="PF12359"/>
    </source>
</evidence>
<evidence type="ECO:0000256" key="3">
    <source>
        <dbReference type="ARBA" id="ARBA00022670"/>
    </source>
</evidence>
<evidence type="ECO:0000313" key="12">
    <source>
        <dbReference type="Proteomes" id="UP001157938"/>
    </source>
</evidence>
<protein>
    <recommendedName>
        <fullName evidence="2">ubiquitinyl hydrolase 1</fullName>
        <ecNumber evidence="2">3.4.19.12</ecNumber>
    </recommendedName>
</protein>
<dbReference type="PANTHER" id="PTHR13367">
    <property type="entry name" value="UBIQUITIN THIOESTERASE"/>
    <property type="match status" value="1"/>
</dbReference>
<evidence type="ECO:0000259" key="9">
    <source>
        <dbReference type="Pfam" id="PF12340"/>
    </source>
</evidence>
<evidence type="ECO:0000256" key="6">
    <source>
        <dbReference type="ARBA" id="ARBA00022807"/>
    </source>
</evidence>
<reference evidence="11 12" key="1">
    <citation type="submission" date="2021-11" db="EMBL/GenBank/DDBJ databases">
        <authorList>
            <person name="Islam A."/>
            <person name="Islam S."/>
            <person name="Flora M.S."/>
            <person name="Rahman M."/>
            <person name="Ziaur R.M."/>
            <person name="Epstein J.H."/>
            <person name="Hassan M."/>
            <person name="Klassen M."/>
            <person name="Woodard K."/>
            <person name="Webb A."/>
            <person name="Webby R.J."/>
            <person name="El Zowalaty M.E."/>
        </authorList>
    </citation>
    <scope>NUCLEOTIDE SEQUENCE [LARGE SCALE GENOMIC DNA]</scope>
    <source>
        <strain evidence="11">Pf1</strain>
    </source>
</reference>
<dbReference type="Pfam" id="PF12340">
    <property type="entry name" value="DUF3638"/>
    <property type="match status" value="1"/>
</dbReference>
<feature type="domain" description="DUF3638" evidence="9">
    <location>
        <begin position="1820"/>
        <end position="2036"/>
    </location>
</feature>
<keyword evidence="12" id="KW-1185">Reference proteome</keyword>
<feature type="coiled-coil region" evidence="7">
    <location>
        <begin position="635"/>
        <end position="701"/>
    </location>
</feature>
<evidence type="ECO:0000256" key="7">
    <source>
        <dbReference type="SAM" id="Coils"/>
    </source>
</evidence>
<feature type="domain" description="DUF3645" evidence="10">
    <location>
        <begin position="2174"/>
        <end position="2204"/>
    </location>
</feature>
<dbReference type="InterPro" id="IPR022099">
    <property type="entry name" value="DUF3638"/>
</dbReference>
<comment type="catalytic activity">
    <reaction evidence="1">
        <text>Thiol-dependent hydrolysis of ester, thioester, amide, peptide and isopeptide bonds formed by the C-terminal Gly of ubiquitin (a 76-residue protein attached to proteins as an intracellular targeting signal).</text>
        <dbReference type="EC" id="3.4.19.12"/>
    </reaction>
</comment>
<dbReference type="Proteomes" id="UP001157938">
    <property type="component" value="Unassembled WGS sequence"/>
</dbReference>
<keyword evidence="4" id="KW-0833">Ubl conjugation pathway</keyword>
<proteinExistence type="predicted"/>
<dbReference type="InterPro" id="IPR022105">
    <property type="entry name" value="DUF3645"/>
</dbReference>
<dbReference type="EC" id="3.4.19.12" evidence="2"/>
<keyword evidence="3" id="KW-0645">Protease</keyword>
<dbReference type="PANTHER" id="PTHR13367:SF33">
    <property type="entry name" value="P-LOOP CONTAINING NUCLEOSIDE TRIPHOSPHATE HYDROLASE PROTEIN"/>
    <property type="match status" value="1"/>
</dbReference>
<evidence type="ECO:0000256" key="8">
    <source>
        <dbReference type="SAM" id="MobiDB-lite"/>
    </source>
</evidence>
<evidence type="ECO:0000256" key="1">
    <source>
        <dbReference type="ARBA" id="ARBA00000707"/>
    </source>
</evidence>
<evidence type="ECO:0000256" key="5">
    <source>
        <dbReference type="ARBA" id="ARBA00022801"/>
    </source>
</evidence>
<dbReference type="Pfam" id="PF12359">
    <property type="entry name" value="DUF3645"/>
    <property type="match status" value="1"/>
</dbReference>
<accession>A0ABN8BYU7</accession>
<name>A0ABN8BYU7_9STRA</name>
<keyword evidence="7" id="KW-0175">Coiled coil</keyword>
<dbReference type="InterPro" id="IPR051346">
    <property type="entry name" value="OTU_Deubiquitinase"/>
</dbReference>
<sequence>MDLNDFTELKQRQTAQDEVLNVIFRLKHKTPSDRQDTSLCETLVNQFTTFIETIHAVQEFKCCCGRVDPLVDDRIVPVGAFTVHEVQVLQDICRRIKPPDDVIHKRGDIWYDPWLPSYGCALQRTKINAAMIKLHVIFVDGWDRTLHFVPTGTCVHSAVSKTYHKIHCADLDSALEEQFEEMFATKLAKAQVSKGPKRTARFRQLGHQKTPQFIAAVVRRAVAAVMRRAVANNFEEGDDKEDVDDEMISPQGGTTDVGQHTGGRPRDSCWPIVRATIEDNLCCGEGLFRKTMVMFQLSLLQAAVLETQSSFDRGVCTRDGCDAVDGLFFMLQVVIEATVDLLDCGYNISALLDQYRNLRATIDGFVDSLNHKIAICYQLPDRAKMQQLHTLDGGMQVDSPKRENVSSLAASEEERRLRVVTNLEGCWYLDGVTCSLNALLCWEKSSDASKSCKCILVLRTIESFMFARSVELSTEDEHSFFDSDEEFIENIKSLVTVYQKNICEWRRLSQSTSFLDVDQRSREMLVMWIAFCLVHQKCVRQVPLCAEYNIALAWQDLKVAVLSDCVAISALQHVSKYIRGWNEKTRGLQLFHLTNQDPTFGFGHRFALSSSSMMDIYNRDVESWERHVQRKWGEIEQKKSRVAEIRTQLSNLEDELQSKHRDLADETVCLNDERTANSSAKSKLKDDIVSINSRIKRAKELLRQELATPRPLVRPLPAIKEDAIQIIFMLTMPRNIELLGSLCLTAQRALAPTKPTGEMKMLTGLSTTTWKAFYYQKAPSQALCATSTEFTATPGAVYLPECSRPQTVDSLFDISQFKSQCVLNPVLYKTRLTWEDSTGVVLNPFLATPACVADSFIEEIPQPFESLQWMNSWPGQDDTRGNLVYANLHQKPDNFEKASFIALGSLRSFPNQQFRKLQCALLNDIFPWSHTCVKIIVRQALYQIGNLTDEKEPTFVWKTDMLSGEEGLETFCATLGAIANQLEQTPRRFEAIPLLSELAGYLHQFTDVAKPIVKLYSRIARRWAKNLPAEDESEHSPDRIATFRQKKCILYGYALLAYTLGPLDDAACQEVCELIVLFRSSFLCAAIIAPSTEHMLCVESKITEMMTRRIADLIKYVKKSKGSALTTLVSLVSPTSPGQLEWKQTCEPLPDEEKFGTCFESSGAQYAINLFTGVVLTDGNAPGGLPLNIREHKRFQALFGSCNFEVFSVGGMFQAKSTYCDRLYEFALQENDELFVQELVLNPSRSAGNTLQLCSLSWIETINDQLPARLWELHSHWYWVERNCVLFRPIAAKDRKVFFIATFDEQGNLHCYQVPLSDMSWSYEWILKQCKDYNRFVQRKETILSVLNVLTKFEDAQFLHPLSCPEKGLKIELPRYNMAFYLNDSMQFESVEHNGYVLATKQQFDDFLPRFKRYLLLDLKDKSDTSRSESRMLVPLGAVIESSDGMVDIEISSKAGSRIDVVCYDIHRRLKTFETETIGARLQFAAVCARAGANVPSKLLKMTGEEMAVQVLRACRSSRPFSSSERDTLLSINKLSYREPAVKIMAVALLAEADRQAFLFGQTKTISTISTAMGSSDEQTEYADMCAKQVQRNPLRSQLRSDEEKIILGHVRHSSVSGSTKEVVLCDSLPVADDYVKSIEDKLRLFLRIETQKAKEMPPLPLDSSTTNAMSRGMLDELQVSWDSYYSQMEPVLKTKPGMLLGPFKTLLSDVSSHRVEMQKYLWESFSKAMGSTRDHLLSLANFLPMITVSDIVRSAFDEETLRTLAPKLSKESRELVSKGVLQYMELCVLEDKVERLIWIASRSGELSDAQMVDELVNTRQWQSPEYPYWLAFEVEGRLQIRHEQYVIARHLIDRPGTVCQLNMGRGKTRVILPMLFLYFTRSHCSRVVRAHFLSPLLSEAQQFMHRYLSATSARLQVFEQPFHRQVDLDSRRLECIRDTLEELKLFGGIQMVAPEHRMSLELKRLELGNDGPMVEILDEILDNDQFVDVLDECDALLHHKYHLVYAVGIPIPLGSGAKRWMAAEALLRAVANNTSASRVRMVLQAPHVSCVSPDYATRLGSYEGTRLNTVVKSTEGLRDQLKEALVLDLIDSAPFEMMWLNAFGSGAARKPLIKAITDSTVSLQDALGDYMSKLAPYITQLLALRGLVAFGVFEHCMEKRYRVDFGLPVAGARPKRLAIPFRAADVPSEQSEFRHPDVSIVLTLLGNYHRGLTAEEVKTTFQKLLRLDISEQNQQYDRWFASVTPGLNDDNRAALSDVRHISLADARQFETLCRVYKFCMEAINFYLNTCVFPNDTQQYPQRLSRTAWNVAAGENNIGFSGTNDNHRLLPLSVAQQEPNEPSLLGTNGKMIDKIRQWTLSYEVITLNPDRAVIPWQSVLRFALDKKAQALIDTGALLAGVSNNEAAVFLIEQPDFNFAGVTYFDNRKDLNCWMISEKARQIEVSLKKASMLEKETFVIFDEARSRGSDMKLLPDAAAVLTLGPKLTKDKLMQGAGRMRQLGCNQTLWIASFDEVAQNILQTSGQRDVARVSAIDVLNWVMDNTKAEAVRGLLEWAGNGIHFRETQLSQDKELVDENWSLETLYQEKLHADKIADIIGLMARLHFENVNDALVSQICSRGYEYGLDDEVCCTLHSGEHERELHGKEERQQEVEIEMAILKPMKEKTWDYSEILRVRSAEDLSRVVQVIRVESYIRQRIFPANLVNLAWTSTHIFGTENFFATIVAREGDLDRMNEFLRVIDVMLIFDNGQVLMVSECEADHILELVWSNNFRSTGNSVDLPFCFVNFAFACESIDRTGAFTKIHNVQMALGSRLNQDLPLLSTTACHLYNGETMFAKHQQSVVEPVLRGLLRSGTQREAMLSNFVESRGNGHKWTRSFLHELCRRMDLEDCNW</sequence>
<dbReference type="EMBL" id="CAKLBC010000578">
    <property type="protein sequence ID" value="CAH0487030.1"/>
    <property type="molecule type" value="Genomic_DNA"/>
</dbReference>
<keyword evidence="5" id="KW-0378">Hydrolase</keyword>
<gene>
    <name evidence="11" type="ORF">PFR001_LOCUS2619</name>
</gene>
<comment type="caution">
    <text evidence="11">The sequence shown here is derived from an EMBL/GenBank/DDBJ whole genome shotgun (WGS) entry which is preliminary data.</text>
</comment>
<feature type="compositionally biased region" description="Acidic residues" evidence="8">
    <location>
        <begin position="237"/>
        <end position="247"/>
    </location>
</feature>
<evidence type="ECO:0000256" key="4">
    <source>
        <dbReference type="ARBA" id="ARBA00022786"/>
    </source>
</evidence>
<organism evidence="11 12">
    <name type="scientific">Peronospora farinosa</name>
    <dbReference type="NCBI Taxonomy" id="134698"/>
    <lineage>
        <taxon>Eukaryota</taxon>
        <taxon>Sar</taxon>
        <taxon>Stramenopiles</taxon>
        <taxon>Oomycota</taxon>
        <taxon>Peronosporomycetes</taxon>
        <taxon>Peronosporales</taxon>
        <taxon>Peronosporaceae</taxon>
        <taxon>Peronospora</taxon>
    </lineage>
</organism>
<evidence type="ECO:0000313" key="11">
    <source>
        <dbReference type="EMBL" id="CAH0487030.1"/>
    </source>
</evidence>
<evidence type="ECO:0000256" key="2">
    <source>
        <dbReference type="ARBA" id="ARBA00012759"/>
    </source>
</evidence>
<feature type="region of interest" description="Disordered" evidence="8">
    <location>
        <begin position="237"/>
        <end position="263"/>
    </location>
</feature>